<keyword evidence="1" id="KW-0812">Transmembrane</keyword>
<dbReference type="RefSeq" id="WP_090375696.1">
    <property type="nucleotide sequence ID" value="NZ_FNLC01000001.1"/>
</dbReference>
<dbReference type="Proteomes" id="UP000198848">
    <property type="component" value="Unassembled WGS sequence"/>
</dbReference>
<evidence type="ECO:0000313" key="3">
    <source>
        <dbReference type="Proteomes" id="UP000198848"/>
    </source>
</evidence>
<reference evidence="3" key="1">
    <citation type="submission" date="2016-10" db="EMBL/GenBank/DDBJ databases">
        <authorList>
            <person name="Varghese N."/>
            <person name="Submissions S."/>
        </authorList>
    </citation>
    <scope>NUCLEOTIDE SEQUENCE [LARGE SCALE GENOMIC DNA]</scope>
    <source>
        <strain evidence="3">DSM 24767</strain>
    </source>
</reference>
<protein>
    <submittedName>
        <fullName evidence="2">Uncharacterized protein</fullName>
    </submittedName>
</protein>
<dbReference type="EMBL" id="FNLC01000001">
    <property type="protein sequence ID" value="SDQ20605.1"/>
    <property type="molecule type" value="Genomic_DNA"/>
</dbReference>
<keyword evidence="1" id="KW-0472">Membrane</keyword>
<keyword evidence="3" id="KW-1185">Reference proteome</keyword>
<proteinExistence type="predicted"/>
<sequence length="89" mass="9659">MEPSTTTKHSRSVIVNHLTVKLIAIGLFALVVNGLVSILSDPVSPLGTTLLLLGNVAVLWLFVDAVFTAFDDLLELKLEQRLEDEGRSS</sequence>
<evidence type="ECO:0000313" key="2">
    <source>
        <dbReference type="EMBL" id="SDQ20605.1"/>
    </source>
</evidence>
<gene>
    <name evidence="2" type="ORF">SAMN04489842_0073</name>
</gene>
<dbReference type="AlphaFoldDB" id="A0A1H0YZI5"/>
<accession>A0A1H0YZI5</accession>
<feature type="transmembrane region" description="Helical" evidence="1">
    <location>
        <begin position="46"/>
        <end position="70"/>
    </location>
</feature>
<evidence type="ECO:0000256" key="1">
    <source>
        <dbReference type="SAM" id="Phobius"/>
    </source>
</evidence>
<dbReference type="OrthoDB" id="162086at2157"/>
<name>A0A1H0YZI5_NATTX</name>
<organism evidence="2 3">
    <name type="scientific">Natronobacterium texcoconense</name>
    <dbReference type="NCBI Taxonomy" id="1095778"/>
    <lineage>
        <taxon>Archaea</taxon>
        <taxon>Methanobacteriati</taxon>
        <taxon>Methanobacteriota</taxon>
        <taxon>Stenosarchaea group</taxon>
        <taxon>Halobacteria</taxon>
        <taxon>Halobacteriales</taxon>
        <taxon>Natrialbaceae</taxon>
        <taxon>Natronobacterium</taxon>
    </lineage>
</organism>
<keyword evidence="1" id="KW-1133">Transmembrane helix</keyword>
<feature type="transmembrane region" description="Helical" evidence="1">
    <location>
        <begin position="20"/>
        <end position="40"/>
    </location>
</feature>
<dbReference type="STRING" id="1095778.SAMN04489842_0073"/>